<gene>
    <name evidence="2" type="ORF">STRIC_2462</name>
</gene>
<organism evidence="2 3">
    <name type="scientific">Streptococcus ictaluri 707-05</name>
    <dbReference type="NCBI Taxonomy" id="764299"/>
    <lineage>
        <taxon>Bacteria</taxon>
        <taxon>Bacillati</taxon>
        <taxon>Bacillota</taxon>
        <taxon>Bacilli</taxon>
        <taxon>Lactobacillales</taxon>
        <taxon>Streptococcaceae</taxon>
        <taxon>Streptococcus</taxon>
    </lineage>
</organism>
<dbReference type="GO" id="GO:0006950">
    <property type="term" value="P:response to stress"/>
    <property type="evidence" value="ECO:0007669"/>
    <property type="project" value="UniProtKB-ARBA"/>
</dbReference>
<dbReference type="Pfam" id="PF10263">
    <property type="entry name" value="SprT-like"/>
    <property type="match status" value="1"/>
</dbReference>
<evidence type="ECO:0000259" key="1">
    <source>
        <dbReference type="SMART" id="SM00731"/>
    </source>
</evidence>
<reference evidence="2 3" key="1">
    <citation type="journal article" date="2014" name="Int. J. Syst. Evol. Microbiol.">
        <title>Phylogenomics and the dynamic genome evolution of the genus Streptococcus.</title>
        <authorList>
            <consortium name="The Broad Institute Genome Sequencing Platform"/>
            <person name="Richards V.P."/>
            <person name="Palmer S.R."/>
            <person name="Pavinski Bitar P.D."/>
            <person name="Qin X."/>
            <person name="Weinstock G.M."/>
            <person name="Highlander S.K."/>
            <person name="Town C.D."/>
            <person name="Burne R.A."/>
            <person name="Stanhope M.J."/>
        </authorList>
    </citation>
    <scope>NUCLEOTIDE SEQUENCE [LARGE SCALE GENOMIC DNA]</scope>
    <source>
        <strain evidence="2 3">707-05</strain>
    </source>
</reference>
<evidence type="ECO:0000313" key="3">
    <source>
        <dbReference type="Proteomes" id="UP000003330"/>
    </source>
</evidence>
<dbReference type="eggNOG" id="COG3091">
    <property type="taxonomic scope" value="Bacteria"/>
</dbReference>
<accession>G5K254</accession>
<proteinExistence type="predicted"/>
<dbReference type="EMBL" id="AEUX02000005">
    <property type="protein sequence ID" value="EHI70093.1"/>
    <property type="molecule type" value="Genomic_DNA"/>
</dbReference>
<protein>
    <submittedName>
        <fullName evidence="2">SprT-like domain protein</fullName>
    </submittedName>
</protein>
<sequence length="103" mass="12247">MNLTDYVKEVSLNDFGKPFLHQAIWNKRLRSTGGRFFPKTGHLDFNPKIAKEFGPHIFRQTVRHELCHYHLFFEGRGYQHKDKDFKTLLEAVDGLRYAPKNKR</sequence>
<name>G5K254_9STRE</name>
<dbReference type="Proteomes" id="UP000003330">
    <property type="component" value="Unassembled WGS sequence"/>
</dbReference>
<keyword evidence="3" id="KW-1185">Reference proteome</keyword>
<dbReference type="SMART" id="SM00731">
    <property type="entry name" value="SprT"/>
    <property type="match status" value="1"/>
</dbReference>
<feature type="domain" description="SprT-like" evidence="1">
    <location>
        <begin position="1"/>
        <end position="103"/>
    </location>
</feature>
<dbReference type="InterPro" id="IPR006640">
    <property type="entry name" value="SprT-like_domain"/>
</dbReference>
<evidence type="ECO:0000313" key="2">
    <source>
        <dbReference type="EMBL" id="EHI70093.1"/>
    </source>
</evidence>
<dbReference type="NCBIfam" id="NF003339">
    <property type="entry name" value="PRK04351.1"/>
    <property type="match status" value="1"/>
</dbReference>
<dbReference type="STRING" id="764299.STRIC_2462"/>
<comment type="caution">
    <text evidence="2">The sequence shown here is derived from an EMBL/GenBank/DDBJ whole genome shotgun (WGS) entry which is preliminary data.</text>
</comment>
<dbReference type="AlphaFoldDB" id="G5K254"/>